<keyword evidence="2" id="KW-1185">Reference proteome</keyword>
<gene>
    <name evidence="1" type="ORF">QE152_g31957</name>
</gene>
<accession>A0AAW1J0A8</accession>
<comment type="caution">
    <text evidence="1">The sequence shown here is derived from an EMBL/GenBank/DDBJ whole genome shotgun (WGS) entry which is preliminary data.</text>
</comment>
<reference evidence="1 2" key="1">
    <citation type="journal article" date="2024" name="BMC Genomics">
        <title>De novo assembly and annotation of Popillia japonica's genome with initial clues to its potential as an invasive pest.</title>
        <authorList>
            <person name="Cucini C."/>
            <person name="Boschi S."/>
            <person name="Funari R."/>
            <person name="Cardaioli E."/>
            <person name="Iannotti N."/>
            <person name="Marturano G."/>
            <person name="Paoli F."/>
            <person name="Bruttini M."/>
            <person name="Carapelli A."/>
            <person name="Frati F."/>
            <person name="Nardi F."/>
        </authorList>
    </citation>
    <scope>NUCLEOTIDE SEQUENCE [LARGE SCALE GENOMIC DNA]</scope>
    <source>
        <strain evidence="1">DMR45628</strain>
    </source>
</reference>
<evidence type="ECO:0000313" key="2">
    <source>
        <dbReference type="Proteomes" id="UP001458880"/>
    </source>
</evidence>
<proteinExistence type="predicted"/>
<evidence type="ECO:0000313" key="1">
    <source>
        <dbReference type="EMBL" id="KAK9696373.1"/>
    </source>
</evidence>
<organism evidence="1 2">
    <name type="scientific">Popillia japonica</name>
    <name type="common">Japanese beetle</name>
    <dbReference type="NCBI Taxonomy" id="7064"/>
    <lineage>
        <taxon>Eukaryota</taxon>
        <taxon>Metazoa</taxon>
        <taxon>Ecdysozoa</taxon>
        <taxon>Arthropoda</taxon>
        <taxon>Hexapoda</taxon>
        <taxon>Insecta</taxon>
        <taxon>Pterygota</taxon>
        <taxon>Neoptera</taxon>
        <taxon>Endopterygota</taxon>
        <taxon>Coleoptera</taxon>
        <taxon>Polyphaga</taxon>
        <taxon>Scarabaeiformia</taxon>
        <taxon>Scarabaeidae</taxon>
        <taxon>Rutelinae</taxon>
        <taxon>Popillia</taxon>
    </lineage>
</organism>
<dbReference type="Proteomes" id="UP001458880">
    <property type="component" value="Unassembled WGS sequence"/>
</dbReference>
<sequence length="120" mass="13956">MSKFKNKPYPHYPHNRSTPTRTGCWRCYYRWFWDYIADTYTFFLQHINSSVILPLTPDLRRCSAASPSNIITPSFSVPTLTVTKALPSTSTRSEYFEAALSFAFLRREEVEESKDKGSKD</sequence>
<dbReference type="AlphaFoldDB" id="A0AAW1J0A8"/>
<dbReference type="EMBL" id="JASPKY010000453">
    <property type="protein sequence ID" value="KAK9696373.1"/>
    <property type="molecule type" value="Genomic_DNA"/>
</dbReference>
<name>A0AAW1J0A8_POPJA</name>
<protein>
    <submittedName>
        <fullName evidence="1">Uncharacterized protein</fullName>
    </submittedName>
</protein>